<accession>B2RKM8</accession>
<proteinExistence type="predicted"/>
<dbReference type="AlphaFoldDB" id="B2RKM8"/>
<organism evidence="1 2">
    <name type="scientific">Porphyromonas gingivalis (strain ATCC 33277 / DSM 20709 / CIP 103683 / JCM 12257 / NCTC 11834 / 2561)</name>
    <dbReference type="NCBI Taxonomy" id="431947"/>
    <lineage>
        <taxon>Bacteria</taxon>
        <taxon>Pseudomonadati</taxon>
        <taxon>Bacteroidota</taxon>
        <taxon>Bacteroidia</taxon>
        <taxon>Bacteroidales</taxon>
        <taxon>Porphyromonadaceae</taxon>
        <taxon>Porphyromonas</taxon>
    </lineage>
</organism>
<dbReference type="EMBL" id="AP009380">
    <property type="protein sequence ID" value="BAG33923.1"/>
    <property type="molecule type" value="Genomic_DNA"/>
</dbReference>
<evidence type="ECO:0000313" key="2">
    <source>
        <dbReference type="Proteomes" id="UP000008842"/>
    </source>
</evidence>
<sequence>MLPILRDIGKASCCGGKNKKNCSRGRGPIIFKWSVHPGIKKGMIREGILLI</sequence>
<reference evidence="1 2" key="1">
    <citation type="journal article" date="2008" name="DNA Res.">
        <title>Determination of the genome sequence of Porphyromonas gingivalis strain ATCC 33277 and genomic comparison with strain W83 revealed extensive genome rearrangements in P. gingivalis.</title>
        <authorList>
            <person name="Naito M."/>
            <person name="Hirakawa H."/>
            <person name="Yamashita A."/>
            <person name="Ohara N."/>
            <person name="Shoji M."/>
            <person name="Yukitake H."/>
            <person name="Nakayama K."/>
            <person name="Toh H."/>
            <person name="Yoshimura F."/>
            <person name="Kuhara S."/>
            <person name="Hattori M."/>
            <person name="Hayashi T."/>
            <person name="Nakayama K."/>
        </authorList>
    </citation>
    <scope>NUCLEOTIDE SEQUENCE [LARGE SCALE GENOMIC DNA]</scope>
    <source>
        <strain evidence="2">ATCC 33277 / DSM 20709 / CIP 103683 / JCM 12257 / NCTC 11834 / 2561</strain>
    </source>
</reference>
<protein>
    <submittedName>
        <fullName evidence="1">Uncharacterized protein</fullName>
    </submittedName>
</protein>
<gene>
    <name evidence="1" type="ordered locus">PGN_1404</name>
</gene>
<evidence type="ECO:0000313" key="1">
    <source>
        <dbReference type="EMBL" id="BAG33923.1"/>
    </source>
</evidence>
<dbReference type="KEGG" id="pgn:PGN_1404"/>
<dbReference type="HOGENOM" id="CLU_3177249_0_0_10"/>
<name>B2RKM8_PORG3</name>
<dbReference type="Proteomes" id="UP000008842">
    <property type="component" value="Chromosome"/>
</dbReference>